<dbReference type="Gene3D" id="3.30.1140.32">
    <property type="entry name" value="Ribosomal protein S3, C-terminal domain"/>
    <property type="match status" value="1"/>
</dbReference>
<dbReference type="AlphaFoldDB" id="A0A1G2EMQ4"/>
<dbReference type="Pfam" id="PF07650">
    <property type="entry name" value="KH_2"/>
    <property type="match status" value="1"/>
</dbReference>
<evidence type="ECO:0000256" key="9">
    <source>
        <dbReference type="RuleBase" id="RU003624"/>
    </source>
</evidence>
<dbReference type="PANTHER" id="PTHR11760:SF19">
    <property type="entry name" value="SMALL RIBOSOMAL SUBUNIT PROTEIN US3C"/>
    <property type="match status" value="1"/>
</dbReference>
<evidence type="ECO:0000256" key="4">
    <source>
        <dbReference type="ARBA" id="ARBA00022980"/>
    </source>
</evidence>
<keyword evidence="4 8" id="KW-0689">Ribosomal protein</keyword>
<feature type="domain" description="KH type-2" evidence="10">
    <location>
        <begin position="37"/>
        <end position="109"/>
    </location>
</feature>
<dbReference type="InterPro" id="IPR009019">
    <property type="entry name" value="KH_sf_prok-type"/>
</dbReference>
<dbReference type="PROSITE" id="PS50823">
    <property type="entry name" value="KH_TYPE_2"/>
    <property type="match status" value="1"/>
</dbReference>
<evidence type="ECO:0000313" key="11">
    <source>
        <dbReference type="EMBL" id="OGZ26661.1"/>
    </source>
</evidence>
<dbReference type="SUPFAM" id="SSF54821">
    <property type="entry name" value="Ribosomal protein S3 C-terminal domain"/>
    <property type="match status" value="1"/>
</dbReference>
<evidence type="ECO:0000256" key="3">
    <source>
        <dbReference type="ARBA" id="ARBA00022884"/>
    </source>
</evidence>
<name>A0A1G2EMQ4_9BACT</name>
<evidence type="ECO:0000256" key="7">
    <source>
        <dbReference type="ARBA" id="ARBA00035257"/>
    </source>
</evidence>
<dbReference type="GO" id="GO:0006412">
    <property type="term" value="P:translation"/>
    <property type="evidence" value="ECO:0007669"/>
    <property type="project" value="UniProtKB-UniRule"/>
</dbReference>
<dbReference type="InterPro" id="IPR004044">
    <property type="entry name" value="KH_dom_type_2"/>
</dbReference>
<dbReference type="NCBIfam" id="TIGR01009">
    <property type="entry name" value="rpsC_bact"/>
    <property type="match status" value="1"/>
</dbReference>
<comment type="similarity">
    <text evidence="1 8 9">Belongs to the universal ribosomal protein uS3 family.</text>
</comment>
<keyword evidence="5 8" id="KW-0687">Ribonucleoprotein</keyword>
<dbReference type="InterPro" id="IPR001351">
    <property type="entry name" value="Ribosomal_uS3_C"/>
</dbReference>
<dbReference type="InterPro" id="IPR057258">
    <property type="entry name" value="Ribosomal_uS3"/>
</dbReference>
<evidence type="ECO:0000256" key="1">
    <source>
        <dbReference type="ARBA" id="ARBA00010761"/>
    </source>
</evidence>
<dbReference type="PANTHER" id="PTHR11760">
    <property type="entry name" value="30S/40S RIBOSOMAL PROTEIN S3"/>
    <property type="match status" value="1"/>
</dbReference>
<comment type="caution">
    <text evidence="11">The sequence shown here is derived from an EMBL/GenBank/DDBJ whole genome shotgun (WGS) entry which is preliminary data.</text>
</comment>
<dbReference type="InterPro" id="IPR015946">
    <property type="entry name" value="KH_dom-like_a/b"/>
</dbReference>
<reference evidence="11 12" key="1">
    <citation type="journal article" date="2016" name="Nat. Commun.">
        <title>Thousands of microbial genomes shed light on interconnected biogeochemical processes in an aquifer system.</title>
        <authorList>
            <person name="Anantharaman K."/>
            <person name="Brown C.T."/>
            <person name="Hug L.A."/>
            <person name="Sharon I."/>
            <person name="Castelle C.J."/>
            <person name="Probst A.J."/>
            <person name="Thomas B.C."/>
            <person name="Singh A."/>
            <person name="Wilkins M.J."/>
            <person name="Karaoz U."/>
            <person name="Brodie E.L."/>
            <person name="Williams K.H."/>
            <person name="Hubbard S.S."/>
            <person name="Banfield J.F."/>
        </authorList>
    </citation>
    <scope>NUCLEOTIDE SEQUENCE [LARGE SCALE GENOMIC DNA]</scope>
</reference>
<evidence type="ECO:0000313" key="12">
    <source>
        <dbReference type="Proteomes" id="UP000176326"/>
    </source>
</evidence>
<organism evidence="11 12">
    <name type="scientific">Candidatus Nealsonbacteria bacterium RIFOXYC1_FULL_40_7</name>
    <dbReference type="NCBI Taxonomy" id="1801678"/>
    <lineage>
        <taxon>Bacteria</taxon>
        <taxon>Candidatus Nealsoniibacteriota</taxon>
    </lineage>
</organism>
<dbReference type="EMBL" id="MHMN01000057">
    <property type="protein sequence ID" value="OGZ26661.1"/>
    <property type="molecule type" value="Genomic_DNA"/>
</dbReference>
<dbReference type="GO" id="GO:0019843">
    <property type="term" value="F:rRNA binding"/>
    <property type="evidence" value="ECO:0007669"/>
    <property type="project" value="UniProtKB-UniRule"/>
</dbReference>
<dbReference type="PROSITE" id="PS00548">
    <property type="entry name" value="RIBOSOMAL_S3"/>
    <property type="match status" value="1"/>
</dbReference>
<dbReference type="CDD" id="cd02412">
    <property type="entry name" value="KH-II_30S_S3"/>
    <property type="match status" value="1"/>
</dbReference>
<gene>
    <name evidence="8" type="primary">rpsC</name>
    <name evidence="11" type="ORF">A2427_04255</name>
</gene>
<accession>A0A1G2EMQ4</accession>
<dbReference type="InterPro" id="IPR018280">
    <property type="entry name" value="Ribosomal_uS3_CS"/>
</dbReference>
<dbReference type="HAMAP" id="MF_01309_B">
    <property type="entry name" value="Ribosomal_uS3_B"/>
    <property type="match status" value="1"/>
</dbReference>
<protein>
    <recommendedName>
        <fullName evidence="7 8">Small ribosomal subunit protein uS3</fullName>
    </recommendedName>
</protein>
<dbReference type="SUPFAM" id="SSF54814">
    <property type="entry name" value="Prokaryotic type KH domain (KH-domain type II)"/>
    <property type="match status" value="1"/>
</dbReference>
<dbReference type="InterPro" id="IPR005704">
    <property type="entry name" value="Ribosomal_uS3_bac-typ"/>
</dbReference>
<dbReference type="FunFam" id="3.30.300.20:FF:000001">
    <property type="entry name" value="30S ribosomal protein S3"/>
    <property type="match status" value="1"/>
</dbReference>
<comment type="subunit">
    <text evidence="8">Part of the 30S ribosomal subunit. Forms a tight complex with proteins S10 and S14.</text>
</comment>
<keyword evidence="3 8" id="KW-0694">RNA-binding</keyword>
<dbReference type="GO" id="GO:0022627">
    <property type="term" value="C:cytosolic small ribosomal subunit"/>
    <property type="evidence" value="ECO:0007669"/>
    <property type="project" value="TreeGrafter"/>
</dbReference>
<dbReference type="GO" id="GO:0003729">
    <property type="term" value="F:mRNA binding"/>
    <property type="evidence" value="ECO:0007669"/>
    <property type="project" value="UniProtKB-UniRule"/>
</dbReference>
<evidence type="ECO:0000256" key="8">
    <source>
        <dbReference type="HAMAP-Rule" id="MF_01309"/>
    </source>
</evidence>
<comment type="function">
    <text evidence="6 8">Binds the lower part of the 30S subunit head. Binds mRNA in the 70S ribosome, positioning it for translation.</text>
</comment>
<evidence type="ECO:0000256" key="5">
    <source>
        <dbReference type="ARBA" id="ARBA00023274"/>
    </source>
</evidence>
<dbReference type="Gene3D" id="3.30.300.20">
    <property type="match status" value="1"/>
</dbReference>
<dbReference type="Pfam" id="PF00189">
    <property type="entry name" value="Ribosomal_S3_C"/>
    <property type="match status" value="1"/>
</dbReference>
<evidence type="ECO:0000256" key="2">
    <source>
        <dbReference type="ARBA" id="ARBA00022730"/>
    </source>
</evidence>
<evidence type="ECO:0000256" key="6">
    <source>
        <dbReference type="ARBA" id="ARBA00024998"/>
    </source>
</evidence>
<evidence type="ECO:0000259" key="10">
    <source>
        <dbReference type="PROSITE" id="PS50823"/>
    </source>
</evidence>
<dbReference type="Proteomes" id="UP000176326">
    <property type="component" value="Unassembled WGS sequence"/>
</dbReference>
<sequence>MSHKVNPKAYRRRRLEDWLSRGFYKNTAELLEEDFKLRKLIMKKIGKAGIEKIEIERFQGKTNLIITTAKPGIIIGRGGEGIEMLKKEIEKVLKKDKKTEIRIEIREIKNPWLSASLSGQWVAQQLEKRVPFRRVLKRALSKMMENKEVKGARVEVSGRLNGAEIARREWLANGRLPRQTIRADIDYALEQAFTTYGTIGVKVWIYKGEKFES</sequence>
<proteinExistence type="inferred from homology"/>
<keyword evidence="2 8" id="KW-0699">rRNA-binding</keyword>
<dbReference type="GO" id="GO:0003735">
    <property type="term" value="F:structural constituent of ribosome"/>
    <property type="evidence" value="ECO:0007669"/>
    <property type="project" value="InterPro"/>
</dbReference>
<dbReference type="InterPro" id="IPR036419">
    <property type="entry name" value="Ribosomal_S3_C_sf"/>
</dbReference>